<organism evidence="1 2">
    <name type="scientific">Nocardia amamiensis</name>
    <dbReference type="NCBI Taxonomy" id="404578"/>
    <lineage>
        <taxon>Bacteria</taxon>
        <taxon>Bacillati</taxon>
        <taxon>Actinomycetota</taxon>
        <taxon>Actinomycetes</taxon>
        <taxon>Mycobacteriales</taxon>
        <taxon>Nocardiaceae</taxon>
        <taxon>Nocardia</taxon>
    </lineage>
</organism>
<dbReference type="Pfam" id="PF10604">
    <property type="entry name" value="Polyketide_cyc2"/>
    <property type="match status" value="1"/>
</dbReference>
<dbReference type="InterPro" id="IPR023393">
    <property type="entry name" value="START-like_dom_sf"/>
</dbReference>
<gene>
    <name evidence="1" type="ORF">IU459_09395</name>
</gene>
<accession>A0ABS0CMA2</accession>
<evidence type="ECO:0000313" key="1">
    <source>
        <dbReference type="EMBL" id="MBF6297758.1"/>
    </source>
</evidence>
<dbReference type="Proteomes" id="UP000702209">
    <property type="component" value="Unassembled WGS sequence"/>
</dbReference>
<reference evidence="1 2" key="1">
    <citation type="submission" date="2020-10" db="EMBL/GenBank/DDBJ databases">
        <title>Identification of Nocardia species via Next-generation sequencing and recognition of intraspecies genetic diversity.</title>
        <authorList>
            <person name="Li P."/>
            <person name="Li P."/>
            <person name="Lu B."/>
        </authorList>
    </citation>
    <scope>NUCLEOTIDE SEQUENCE [LARGE SCALE GENOMIC DNA]</scope>
    <source>
        <strain evidence="1 2">BJ06-0157</strain>
    </source>
</reference>
<keyword evidence="2" id="KW-1185">Reference proteome</keyword>
<dbReference type="SUPFAM" id="SSF55961">
    <property type="entry name" value="Bet v1-like"/>
    <property type="match status" value="1"/>
</dbReference>
<dbReference type="EMBL" id="JADLQX010000005">
    <property type="protein sequence ID" value="MBF6297758.1"/>
    <property type="molecule type" value="Genomic_DNA"/>
</dbReference>
<proteinExistence type="predicted"/>
<sequence length="132" mass="14614">MLVDVTADEVRAVLLDPLSLVDWNPAFLEISGRPVPVVDEEYRLTVRPGLSGTLTYTAIESSRIVMRWHVPGFTEIGHWSIRSRDSGTEVEHDFGQRGPLAATLAPAYRGVARLRLTRLAERLAGPSRPPGR</sequence>
<dbReference type="Gene3D" id="3.30.530.20">
    <property type="match status" value="1"/>
</dbReference>
<dbReference type="RefSeq" id="WP_195129076.1">
    <property type="nucleotide sequence ID" value="NZ_JADLQX010000005.1"/>
</dbReference>
<comment type="caution">
    <text evidence="1">The sequence shown here is derived from an EMBL/GenBank/DDBJ whole genome shotgun (WGS) entry which is preliminary data.</text>
</comment>
<protein>
    <submittedName>
        <fullName evidence="1">SRPBCC family protein</fullName>
    </submittedName>
</protein>
<evidence type="ECO:0000313" key="2">
    <source>
        <dbReference type="Proteomes" id="UP000702209"/>
    </source>
</evidence>
<name>A0ABS0CMA2_9NOCA</name>
<dbReference type="InterPro" id="IPR019587">
    <property type="entry name" value="Polyketide_cyclase/dehydratase"/>
</dbReference>